<feature type="compositionally biased region" description="Basic and acidic residues" evidence="5">
    <location>
        <begin position="250"/>
        <end position="263"/>
    </location>
</feature>
<evidence type="ECO:0000256" key="5">
    <source>
        <dbReference type="SAM" id="MobiDB-lite"/>
    </source>
</evidence>
<comment type="subcellular location">
    <subcellularLocation>
        <location evidence="1">Membrane</location>
        <topology evidence="1">Single-pass membrane protein</topology>
    </subcellularLocation>
</comment>
<keyword evidence="2 6" id="KW-0812">Transmembrane</keyword>
<dbReference type="PANTHER" id="PTHR15549">
    <property type="entry name" value="PAIRED IMMUNOGLOBULIN-LIKE TYPE 2 RECEPTOR"/>
    <property type="match status" value="1"/>
</dbReference>
<organism evidence="7 8">
    <name type="scientific">Fusarium tricinctum</name>
    <dbReference type="NCBI Taxonomy" id="61284"/>
    <lineage>
        <taxon>Eukaryota</taxon>
        <taxon>Fungi</taxon>
        <taxon>Dikarya</taxon>
        <taxon>Ascomycota</taxon>
        <taxon>Pezizomycotina</taxon>
        <taxon>Sordariomycetes</taxon>
        <taxon>Hypocreomycetidae</taxon>
        <taxon>Hypocreales</taxon>
        <taxon>Nectriaceae</taxon>
        <taxon>Fusarium</taxon>
        <taxon>Fusarium tricinctum species complex</taxon>
    </lineage>
</organism>
<evidence type="ECO:0000256" key="4">
    <source>
        <dbReference type="ARBA" id="ARBA00023136"/>
    </source>
</evidence>
<keyword evidence="8" id="KW-1185">Reference proteome</keyword>
<evidence type="ECO:0000256" key="3">
    <source>
        <dbReference type="ARBA" id="ARBA00022989"/>
    </source>
</evidence>
<evidence type="ECO:0000256" key="2">
    <source>
        <dbReference type="ARBA" id="ARBA00022692"/>
    </source>
</evidence>
<accession>A0A8K0RVX2</accession>
<evidence type="ECO:0000256" key="6">
    <source>
        <dbReference type="SAM" id="Phobius"/>
    </source>
</evidence>
<keyword evidence="4 6" id="KW-0472">Membrane</keyword>
<dbReference type="EMBL" id="JAGPXF010000005">
    <property type="protein sequence ID" value="KAH7241568.1"/>
    <property type="molecule type" value="Genomic_DNA"/>
</dbReference>
<dbReference type="AlphaFoldDB" id="A0A8K0RVX2"/>
<dbReference type="GO" id="GO:0071944">
    <property type="term" value="C:cell periphery"/>
    <property type="evidence" value="ECO:0007669"/>
    <property type="project" value="UniProtKB-ARBA"/>
</dbReference>
<evidence type="ECO:0008006" key="9">
    <source>
        <dbReference type="Google" id="ProtNLM"/>
    </source>
</evidence>
<keyword evidence="3 6" id="KW-1133">Transmembrane helix</keyword>
<evidence type="ECO:0000256" key="1">
    <source>
        <dbReference type="ARBA" id="ARBA00004167"/>
    </source>
</evidence>
<name>A0A8K0RVX2_9HYPO</name>
<sequence length="263" mass="28829">MALIKTDDVPSCCLFQYLMAVYSTFFFVQVQCESHFIVPATYDDTDRDANNPRYEIGENIKLRWLTDLKEAVILVVQLFSNSTQRYYIIEQNTTDKTTSWTIDFNSDNRFWKDAYNGSDLIFWFEIYKVESPLAEDPIVMSRSFNVSVSDTNASESSSSSTSGPSSSASSGADSGADSTSDSGISAGATAGIAVGAAVGALLIGACGLLLWRNLRKDKSAGQLLPQDDNAYHQPAGQYTPYQEVPGAMKPELHNESTHLHEAP</sequence>
<feature type="region of interest" description="Disordered" evidence="5">
    <location>
        <begin position="150"/>
        <end position="181"/>
    </location>
</feature>
<protein>
    <recommendedName>
        <fullName evidence="9">Mid2 domain-containing protein</fullName>
    </recommendedName>
</protein>
<reference evidence="7" key="1">
    <citation type="journal article" date="2021" name="Nat. Commun.">
        <title>Genetic determinants of endophytism in the Arabidopsis root mycobiome.</title>
        <authorList>
            <person name="Mesny F."/>
            <person name="Miyauchi S."/>
            <person name="Thiergart T."/>
            <person name="Pickel B."/>
            <person name="Atanasova L."/>
            <person name="Karlsson M."/>
            <person name="Huettel B."/>
            <person name="Barry K.W."/>
            <person name="Haridas S."/>
            <person name="Chen C."/>
            <person name="Bauer D."/>
            <person name="Andreopoulos W."/>
            <person name="Pangilinan J."/>
            <person name="LaButti K."/>
            <person name="Riley R."/>
            <person name="Lipzen A."/>
            <person name="Clum A."/>
            <person name="Drula E."/>
            <person name="Henrissat B."/>
            <person name="Kohler A."/>
            <person name="Grigoriev I.V."/>
            <person name="Martin F.M."/>
            <person name="Hacquard S."/>
        </authorList>
    </citation>
    <scope>NUCLEOTIDE SEQUENCE</scope>
    <source>
        <strain evidence="7">MPI-SDFR-AT-0068</strain>
    </source>
</reference>
<dbReference type="Proteomes" id="UP000813427">
    <property type="component" value="Unassembled WGS sequence"/>
</dbReference>
<evidence type="ECO:0000313" key="8">
    <source>
        <dbReference type="Proteomes" id="UP000813427"/>
    </source>
</evidence>
<dbReference type="GO" id="GO:0016020">
    <property type="term" value="C:membrane"/>
    <property type="evidence" value="ECO:0007669"/>
    <property type="project" value="UniProtKB-SubCell"/>
</dbReference>
<proteinExistence type="predicted"/>
<evidence type="ECO:0000313" key="7">
    <source>
        <dbReference type="EMBL" id="KAH7241568.1"/>
    </source>
</evidence>
<feature type="region of interest" description="Disordered" evidence="5">
    <location>
        <begin position="225"/>
        <end position="263"/>
    </location>
</feature>
<gene>
    <name evidence="7" type="ORF">BKA59DRAFT_529248</name>
</gene>
<feature type="transmembrane region" description="Helical" evidence="6">
    <location>
        <begin position="188"/>
        <end position="211"/>
    </location>
</feature>
<dbReference type="OrthoDB" id="5096837at2759"/>
<comment type="caution">
    <text evidence="7">The sequence shown here is derived from an EMBL/GenBank/DDBJ whole genome shotgun (WGS) entry which is preliminary data.</text>
</comment>
<dbReference type="InterPro" id="IPR051694">
    <property type="entry name" value="Immunoregulatory_rcpt-like"/>
</dbReference>